<keyword evidence="1" id="KW-1133">Transmembrane helix</keyword>
<proteinExistence type="predicted"/>
<evidence type="ECO:0000313" key="2">
    <source>
        <dbReference type="EMBL" id="MBL0407950.1"/>
    </source>
</evidence>
<feature type="transmembrane region" description="Helical" evidence="1">
    <location>
        <begin position="48"/>
        <end position="68"/>
    </location>
</feature>
<dbReference type="EMBL" id="JAEQMY010000128">
    <property type="protein sequence ID" value="MBL0407950.1"/>
    <property type="molecule type" value="Genomic_DNA"/>
</dbReference>
<gene>
    <name evidence="2" type="ORF">JKG68_29050</name>
</gene>
<protein>
    <submittedName>
        <fullName evidence="2">Uncharacterized protein</fullName>
    </submittedName>
</protein>
<reference evidence="2" key="1">
    <citation type="submission" date="2021-01" db="EMBL/GenBank/DDBJ databases">
        <title>Microvirga sp.</title>
        <authorList>
            <person name="Kim M.K."/>
        </authorList>
    </citation>
    <scope>NUCLEOTIDE SEQUENCE</scope>
    <source>
        <strain evidence="2">5420S-16</strain>
    </source>
</reference>
<organism evidence="2 3">
    <name type="scientific">Microvirga aerilata</name>
    <dbReference type="NCBI Taxonomy" id="670292"/>
    <lineage>
        <taxon>Bacteria</taxon>
        <taxon>Pseudomonadati</taxon>
        <taxon>Pseudomonadota</taxon>
        <taxon>Alphaproteobacteria</taxon>
        <taxon>Hyphomicrobiales</taxon>
        <taxon>Methylobacteriaceae</taxon>
        <taxon>Microvirga</taxon>
    </lineage>
</organism>
<accession>A0A936ZHR7</accession>
<dbReference type="Proteomes" id="UP000605848">
    <property type="component" value="Unassembled WGS sequence"/>
</dbReference>
<keyword evidence="1" id="KW-0472">Membrane</keyword>
<dbReference type="AlphaFoldDB" id="A0A936ZHR7"/>
<evidence type="ECO:0000313" key="3">
    <source>
        <dbReference type="Proteomes" id="UP000605848"/>
    </source>
</evidence>
<comment type="caution">
    <text evidence="2">The sequence shown here is derived from an EMBL/GenBank/DDBJ whole genome shotgun (WGS) entry which is preliminary data.</text>
</comment>
<name>A0A936ZHR7_9HYPH</name>
<keyword evidence="3" id="KW-1185">Reference proteome</keyword>
<keyword evidence="1" id="KW-0812">Transmembrane</keyword>
<sequence length="192" mass="20800">MIIRKDTFFGITRKYRSIINPHKSLLAGSSALFSPDITATNCNSQGKLAMRLHFALAFAVAWLIGWFAPNPTQPGMGLSAQADPDYYTRKRVNGVWITGKFPRANSTKRAAQVASADPTDVTVTNSIPTPVPVLPSMVGLAFPSYVSSSQTAEFPHDSGEAHREALRSGLEQLARRILANAETVTAAMPIQK</sequence>
<dbReference type="RefSeq" id="WP_202065541.1">
    <property type="nucleotide sequence ID" value="NZ_JAEQMY010000128.1"/>
</dbReference>
<evidence type="ECO:0000256" key="1">
    <source>
        <dbReference type="SAM" id="Phobius"/>
    </source>
</evidence>